<sequence>MTRSNASPSAASHALAILILGATISSGVLAAPTRSPMIPSSMGAQTYGLSLDGPVPLSEGHTLECTTLPCGGVVHANIVAQQKSEALARDNLDDSENGTVGGDPSISLFFKQRVDLLKRGNVCSSRNKKVSCQNDSEQDSKNIGKASPGPSDSEQRRHQGILETLENLPTKPKAEEQVKIAWFEDLEARWQHLADNLGSNPEENRVASVKIISEYHEPVDKLISTLDKEQDSRYNSIKERAEKLRKRFRGFLDEQTVSIKQESLSLIRKWEYTYIPLKDPKKLAPLIVERRQLYDQNKDSFRYAYAVAEVAEALGVLPAGEFAQYKELFDDWHLRYSFDPL</sequence>
<organism evidence="3 4">
    <name type="scientific">Lentinula raphanica</name>
    <dbReference type="NCBI Taxonomy" id="153919"/>
    <lineage>
        <taxon>Eukaryota</taxon>
        <taxon>Fungi</taxon>
        <taxon>Dikarya</taxon>
        <taxon>Basidiomycota</taxon>
        <taxon>Agaricomycotina</taxon>
        <taxon>Agaricomycetes</taxon>
        <taxon>Agaricomycetidae</taxon>
        <taxon>Agaricales</taxon>
        <taxon>Marasmiineae</taxon>
        <taxon>Omphalotaceae</taxon>
        <taxon>Lentinula</taxon>
    </lineage>
</organism>
<gene>
    <name evidence="3" type="ORF">F5878DRAFT_451904</name>
</gene>
<feature type="chain" id="PRO_5041296154" evidence="2">
    <location>
        <begin position="31"/>
        <end position="341"/>
    </location>
</feature>
<accession>A0AA38U6N7</accession>
<evidence type="ECO:0000313" key="4">
    <source>
        <dbReference type="Proteomes" id="UP001163846"/>
    </source>
</evidence>
<dbReference type="EMBL" id="MU806912">
    <property type="protein sequence ID" value="KAJ3832590.1"/>
    <property type="molecule type" value="Genomic_DNA"/>
</dbReference>
<protein>
    <submittedName>
        <fullName evidence="3">Uncharacterized protein</fullName>
    </submittedName>
</protein>
<evidence type="ECO:0000256" key="2">
    <source>
        <dbReference type="SAM" id="SignalP"/>
    </source>
</evidence>
<name>A0AA38U6N7_9AGAR</name>
<keyword evidence="2" id="KW-0732">Signal</keyword>
<dbReference type="Proteomes" id="UP001163846">
    <property type="component" value="Unassembled WGS sequence"/>
</dbReference>
<reference evidence="3" key="1">
    <citation type="submission" date="2022-08" db="EMBL/GenBank/DDBJ databases">
        <authorList>
            <consortium name="DOE Joint Genome Institute"/>
            <person name="Min B."/>
            <person name="Riley R."/>
            <person name="Sierra-Patev S."/>
            <person name="Naranjo-Ortiz M."/>
            <person name="Looney B."/>
            <person name="Konkel Z."/>
            <person name="Slot J.C."/>
            <person name="Sakamoto Y."/>
            <person name="Steenwyk J.L."/>
            <person name="Rokas A."/>
            <person name="Carro J."/>
            <person name="Camarero S."/>
            <person name="Ferreira P."/>
            <person name="Molpeceres G."/>
            <person name="Ruiz-Duenas F.J."/>
            <person name="Serrano A."/>
            <person name="Henrissat B."/>
            <person name="Drula E."/>
            <person name="Hughes K.W."/>
            <person name="Mata J.L."/>
            <person name="Ishikawa N.K."/>
            <person name="Vargas-Isla R."/>
            <person name="Ushijima S."/>
            <person name="Smith C.A."/>
            <person name="Ahrendt S."/>
            <person name="Andreopoulos W."/>
            <person name="He G."/>
            <person name="Labutti K."/>
            <person name="Lipzen A."/>
            <person name="Ng V."/>
            <person name="Sandor L."/>
            <person name="Barry K."/>
            <person name="Martinez A.T."/>
            <person name="Xiao Y."/>
            <person name="Gibbons J.G."/>
            <person name="Terashima K."/>
            <person name="Hibbett D.S."/>
            <person name="Grigoriev I.V."/>
        </authorList>
    </citation>
    <scope>NUCLEOTIDE SEQUENCE</scope>
    <source>
        <strain evidence="3">TFB9207</strain>
    </source>
</reference>
<feature type="signal peptide" evidence="2">
    <location>
        <begin position="1"/>
        <end position="30"/>
    </location>
</feature>
<evidence type="ECO:0000256" key="1">
    <source>
        <dbReference type="SAM" id="MobiDB-lite"/>
    </source>
</evidence>
<proteinExistence type="predicted"/>
<evidence type="ECO:0000313" key="3">
    <source>
        <dbReference type="EMBL" id="KAJ3832590.1"/>
    </source>
</evidence>
<keyword evidence="4" id="KW-1185">Reference proteome</keyword>
<comment type="caution">
    <text evidence="3">The sequence shown here is derived from an EMBL/GenBank/DDBJ whole genome shotgun (WGS) entry which is preliminary data.</text>
</comment>
<dbReference type="AlphaFoldDB" id="A0AA38U6N7"/>
<feature type="region of interest" description="Disordered" evidence="1">
    <location>
        <begin position="127"/>
        <end position="157"/>
    </location>
</feature>